<gene>
    <name evidence="1" type="ORF">Megvenef_00517</name>
</gene>
<accession>A0ABU5NBM3</accession>
<dbReference type="Proteomes" id="UP001291687">
    <property type="component" value="Unassembled WGS sequence"/>
</dbReference>
<dbReference type="EMBL" id="JARJFB010000027">
    <property type="protein sequence ID" value="MEA0970551.1"/>
    <property type="molecule type" value="Genomic_DNA"/>
</dbReference>
<reference evidence="1 2" key="1">
    <citation type="submission" date="2023-03" db="EMBL/GenBank/DDBJ databases">
        <title>Host association and intracellularity evolved multiple times independently in the Rickettsiales.</title>
        <authorList>
            <person name="Castelli M."/>
            <person name="Nardi T."/>
            <person name="Gammuto L."/>
            <person name="Bellinzona G."/>
            <person name="Sabaneyeva E."/>
            <person name="Potekhin A."/>
            <person name="Serra V."/>
            <person name="Petroni G."/>
            <person name="Sassera D."/>
        </authorList>
    </citation>
    <scope>NUCLEOTIDE SEQUENCE [LARGE SCALE GENOMIC DNA]</scope>
    <source>
        <strain evidence="1 2">Sr 2-6</strain>
    </source>
</reference>
<evidence type="ECO:0000313" key="2">
    <source>
        <dbReference type="Proteomes" id="UP001291687"/>
    </source>
</evidence>
<sequence>MTNKEDEYKVIEWQQSSLLENATTIIRNAQFSIHRIELSNEESVYLVPEAFYKAAIAALKKEQGK</sequence>
<evidence type="ECO:0000313" key="1">
    <source>
        <dbReference type="EMBL" id="MEA0970551.1"/>
    </source>
</evidence>
<dbReference type="RefSeq" id="WP_322776456.1">
    <property type="nucleotide sequence ID" value="NZ_JARJFB010000027.1"/>
</dbReference>
<keyword evidence="2" id="KW-1185">Reference proteome</keyword>
<protein>
    <submittedName>
        <fullName evidence="1">Uncharacterized protein</fullName>
    </submittedName>
</protein>
<organism evidence="1 2">
    <name type="scientific">Candidatus Megaera venefica</name>
    <dbReference type="NCBI Taxonomy" id="2055910"/>
    <lineage>
        <taxon>Bacteria</taxon>
        <taxon>Pseudomonadati</taxon>
        <taxon>Pseudomonadota</taxon>
        <taxon>Alphaproteobacteria</taxon>
        <taxon>Rickettsiales</taxon>
        <taxon>Rickettsiaceae</taxon>
        <taxon>Candidatus Megaera</taxon>
    </lineage>
</organism>
<comment type="caution">
    <text evidence="1">The sequence shown here is derived from an EMBL/GenBank/DDBJ whole genome shotgun (WGS) entry which is preliminary data.</text>
</comment>
<name>A0ABU5NBM3_9RICK</name>
<proteinExistence type="predicted"/>